<comment type="similarity">
    <text evidence="1 6">Belongs to the type A lantibiotic family.</text>
</comment>
<evidence type="ECO:0000313" key="8">
    <source>
        <dbReference type="Proteomes" id="UP000254502"/>
    </source>
</evidence>
<name>A0A380E4M7_STAAU</name>
<evidence type="ECO:0000256" key="1">
    <source>
        <dbReference type="ARBA" id="ARBA00009379"/>
    </source>
</evidence>
<dbReference type="AlphaFoldDB" id="A0A380E4M7"/>
<gene>
    <name evidence="7" type="primary">gdmA</name>
    <name evidence="7" type="ORF">NCTC5664_03929</name>
</gene>
<evidence type="ECO:0000256" key="3">
    <source>
        <dbReference type="ARBA" id="ARBA00022789"/>
    </source>
</evidence>
<keyword evidence="5 6" id="KW-0078">Bacteriocin</keyword>
<evidence type="ECO:0000256" key="6">
    <source>
        <dbReference type="RuleBase" id="RU362078"/>
    </source>
</evidence>
<comment type="function">
    <text evidence="6">Lanthionine-containing peptide antibiotic (lantibiotic) active on Gram-positive bacteria. The bactericidal activity of lantibiotics is based on depolarization of energized bacterial cytoplasmic membranes, initiated by the formation of aqueous transmembrane pores.</text>
</comment>
<dbReference type="NCBIfam" id="NF038155">
    <property type="entry name" value="lanthi_I_FDLD"/>
    <property type="match status" value="1"/>
</dbReference>
<sequence>MEKVLDLDVQVKANNNSNDSAGDERITSHSLCTPGCAKTGSLIASAVKTIANRA</sequence>
<protein>
    <recommendedName>
        <fullName evidence="6">Lantibiotic</fullName>
    </recommendedName>
</protein>
<evidence type="ECO:0000256" key="5">
    <source>
        <dbReference type="ARBA" id="ARBA00023048"/>
    </source>
</evidence>
<accession>A0A380E4M7</accession>
<dbReference type="GO" id="GO:0005576">
    <property type="term" value="C:extracellular region"/>
    <property type="evidence" value="ECO:0007669"/>
    <property type="project" value="InterPro"/>
</dbReference>
<organism evidence="7 8">
    <name type="scientific">Staphylococcus aureus</name>
    <dbReference type="NCBI Taxonomy" id="1280"/>
    <lineage>
        <taxon>Bacteria</taxon>
        <taxon>Bacillati</taxon>
        <taxon>Bacillota</taxon>
        <taxon>Bacilli</taxon>
        <taxon>Bacillales</taxon>
        <taxon>Staphylococcaceae</taxon>
        <taxon>Staphylococcus</taxon>
    </lineage>
</organism>
<comment type="PTM">
    <text evidence="6">Maturation of lantibiotics involves the enzymatic conversion of Thr, and Ser into dehydrated AA and the formation of thioether bonds with cysteine. This is followed by membrane translocation and cleavage of the modified precursor.</text>
</comment>
<reference evidence="7 8" key="1">
    <citation type="submission" date="2018-06" db="EMBL/GenBank/DDBJ databases">
        <authorList>
            <consortium name="Pathogen Informatics"/>
            <person name="Doyle S."/>
        </authorList>
    </citation>
    <scope>NUCLEOTIDE SEQUENCE [LARGE SCALE GENOMIC DNA]</scope>
    <source>
        <strain evidence="7 8">NCTC5664</strain>
    </source>
</reference>
<keyword evidence="4 6" id="KW-0044">Antibiotic</keyword>
<dbReference type="NCBIfam" id="TIGR03731">
    <property type="entry name" value="lantibio_gallid"/>
    <property type="match status" value="1"/>
</dbReference>
<dbReference type="EMBL" id="UHAQ01000004">
    <property type="protein sequence ID" value="SUK96192.1"/>
    <property type="molecule type" value="Genomic_DNA"/>
</dbReference>
<keyword evidence="2 6" id="KW-0929">Antimicrobial</keyword>
<evidence type="ECO:0000256" key="4">
    <source>
        <dbReference type="ARBA" id="ARBA00023022"/>
    </source>
</evidence>
<evidence type="ECO:0000313" key="7">
    <source>
        <dbReference type="EMBL" id="SUK96192.1"/>
    </source>
</evidence>
<dbReference type="Pfam" id="PF02052">
    <property type="entry name" value="Gallidermin"/>
    <property type="match status" value="1"/>
</dbReference>
<evidence type="ECO:0000256" key="2">
    <source>
        <dbReference type="ARBA" id="ARBA00022529"/>
    </source>
</evidence>
<dbReference type="Proteomes" id="UP000254502">
    <property type="component" value="Unassembled WGS sequence"/>
</dbReference>
<proteinExistence type="inferred from homology"/>
<dbReference type="GO" id="GO:0005102">
    <property type="term" value="F:signaling receptor binding"/>
    <property type="evidence" value="ECO:0007669"/>
    <property type="project" value="UniProtKB-KW"/>
</dbReference>
<keyword evidence="3 6" id="KW-0425">Lantibiotic</keyword>
<dbReference type="GO" id="GO:0031640">
    <property type="term" value="P:killing of cells of another organism"/>
    <property type="evidence" value="ECO:0007669"/>
    <property type="project" value="UniProtKB-UniRule"/>
</dbReference>
<dbReference type="GO" id="GO:0042742">
    <property type="term" value="P:defense response to bacterium"/>
    <property type="evidence" value="ECO:0007669"/>
    <property type="project" value="UniProtKB-UniRule"/>
</dbReference>
<dbReference type="InterPro" id="IPR006079">
    <property type="entry name" value="Lantibiotic_typ-A_Bacillales"/>
</dbReference>